<dbReference type="InterPro" id="IPR002112">
    <property type="entry name" value="Leuzip_Jun"/>
</dbReference>
<dbReference type="InterPro" id="IPR046347">
    <property type="entry name" value="bZIP_sf"/>
</dbReference>
<feature type="compositionally biased region" description="Polar residues" evidence="7">
    <location>
        <begin position="94"/>
        <end position="121"/>
    </location>
</feature>
<comment type="caution">
    <text evidence="10">The sequence shown here is derived from an EMBL/GenBank/DDBJ whole genome shotgun (WGS) entry which is preliminary data.</text>
</comment>
<evidence type="ECO:0000256" key="8">
    <source>
        <dbReference type="SAM" id="SignalP"/>
    </source>
</evidence>
<dbReference type="Gene3D" id="1.20.5.170">
    <property type="match status" value="1"/>
</dbReference>
<dbReference type="SUPFAM" id="SSF57959">
    <property type="entry name" value="Leucine zipper domain"/>
    <property type="match status" value="1"/>
</dbReference>
<dbReference type="InterPro" id="IPR004827">
    <property type="entry name" value="bZIP"/>
</dbReference>
<evidence type="ECO:0000256" key="1">
    <source>
        <dbReference type="ARBA" id="ARBA00004123"/>
    </source>
</evidence>
<keyword evidence="2" id="KW-0805">Transcription regulation</keyword>
<dbReference type="SMART" id="SM00338">
    <property type="entry name" value="BRLZ"/>
    <property type="match status" value="1"/>
</dbReference>
<dbReference type="CDD" id="cd14687">
    <property type="entry name" value="bZIP_ATF2"/>
    <property type="match status" value="1"/>
</dbReference>
<evidence type="ECO:0000256" key="3">
    <source>
        <dbReference type="ARBA" id="ARBA00023125"/>
    </source>
</evidence>
<keyword evidence="11" id="KW-1185">Reference proteome</keyword>
<keyword evidence="6" id="KW-0175">Coiled coil</keyword>
<feature type="chain" id="PRO_5042201217" description="BZIP domain-containing protein" evidence="8">
    <location>
        <begin position="19"/>
        <end position="549"/>
    </location>
</feature>
<keyword evidence="3" id="KW-0238">DNA-binding</keyword>
<dbReference type="Pfam" id="PF00170">
    <property type="entry name" value="bZIP_1"/>
    <property type="match status" value="1"/>
</dbReference>
<evidence type="ECO:0000256" key="7">
    <source>
        <dbReference type="SAM" id="MobiDB-lite"/>
    </source>
</evidence>
<dbReference type="EMBL" id="JAODUP010000935">
    <property type="protein sequence ID" value="KAK2142598.1"/>
    <property type="molecule type" value="Genomic_DNA"/>
</dbReference>
<name>A0AAD9MSK5_9ANNE</name>
<dbReference type="FunFam" id="1.20.5.170:FF:000010">
    <property type="entry name" value="Cyclic AMP-dependent transcription factor ATF-2"/>
    <property type="match status" value="1"/>
</dbReference>
<dbReference type="InterPro" id="IPR051027">
    <property type="entry name" value="bZIP_transcription_factors"/>
</dbReference>
<dbReference type="GO" id="GO:0005634">
    <property type="term" value="C:nucleus"/>
    <property type="evidence" value="ECO:0007669"/>
    <property type="project" value="UniProtKB-SubCell"/>
</dbReference>
<feature type="compositionally biased region" description="Acidic residues" evidence="7">
    <location>
        <begin position="380"/>
        <end position="390"/>
    </location>
</feature>
<evidence type="ECO:0000259" key="9">
    <source>
        <dbReference type="PROSITE" id="PS50217"/>
    </source>
</evidence>
<feature type="compositionally biased region" description="Low complexity" evidence="7">
    <location>
        <begin position="122"/>
        <end position="135"/>
    </location>
</feature>
<dbReference type="Proteomes" id="UP001208570">
    <property type="component" value="Unassembled WGS sequence"/>
</dbReference>
<accession>A0AAD9MSK5</accession>
<dbReference type="PROSITE" id="PS50217">
    <property type="entry name" value="BZIP"/>
    <property type="match status" value="1"/>
</dbReference>
<sequence length="549" mass="58543">MVMLLMMIIMIIIRCLYSVRLSEALPVHYISILNYNMRHNKSLNLPISVLEQDTLHTPTPHLSLNVQTPDLQVPASTHHKDAEYIPLPGPDSEMGSTIATTPGGSSCAGTPHSGSGSTPRKSSGTPAGTPTSSSTMGLPFKLKLKREPLGENELSMLPGGVVSPSVPKKSITPMPKEDVVTKEDSAISNDATSKPVFVVTSHPSSSATKVAMVMPTPLPSNNNAIASAGIDMPNGEIKPVQIPAAISTTAAVTMATASVSMATRSTTPLSGLVTSTPVAAVSMATTVHQTNTGASSLTKQKLKAALQQSVLSNNMRVMSEAVDQVSIEVSPQPVKQSICSLSSMQTTSAVRPQTLMKLSSQQLSPQSVTTSTSTPMSPDMEYELDTEDGEMPSMKKMRKGDDDPDERRKKFLERNRAAAARCRQKKKNWITNLEKKAEDLQSTNNKLQQEVTMLRSEVAQLKTLLLAHKDCPITLQLQNAGVMKAVTTAETQYSSISSTSHSPVAIDSSAKGDTSTLSNCIPITLATSGIIHTGTPIVIEIKPDMLAKH</sequence>
<feature type="compositionally biased region" description="Low complexity" evidence="7">
    <location>
        <begin position="358"/>
        <end position="379"/>
    </location>
</feature>
<comment type="subcellular location">
    <subcellularLocation>
        <location evidence="1">Nucleus</location>
    </subcellularLocation>
</comment>
<feature type="coiled-coil region" evidence="6">
    <location>
        <begin position="430"/>
        <end position="464"/>
    </location>
</feature>
<dbReference type="PROSITE" id="PS00036">
    <property type="entry name" value="BZIP_BASIC"/>
    <property type="match status" value="1"/>
</dbReference>
<dbReference type="GO" id="GO:0003700">
    <property type="term" value="F:DNA-binding transcription factor activity"/>
    <property type="evidence" value="ECO:0007669"/>
    <property type="project" value="InterPro"/>
</dbReference>
<evidence type="ECO:0000313" key="10">
    <source>
        <dbReference type="EMBL" id="KAK2142598.1"/>
    </source>
</evidence>
<dbReference type="GO" id="GO:0003677">
    <property type="term" value="F:DNA binding"/>
    <property type="evidence" value="ECO:0007669"/>
    <property type="project" value="UniProtKB-KW"/>
</dbReference>
<evidence type="ECO:0000256" key="4">
    <source>
        <dbReference type="ARBA" id="ARBA00023163"/>
    </source>
</evidence>
<organism evidence="10 11">
    <name type="scientific">Paralvinella palmiformis</name>
    <dbReference type="NCBI Taxonomy" id="53620"/>
    <lineage>
        <taxon>Eukaryota</taxon>
        <taxon>Metazoa</taxon>
        <taxon>Spiralia</taxon>
        <taxon>Lophotrochozoa</taxon>
        <taxon>Annelida</taxon>
        <taxon>Polychaeta</taxon>
        <taxon>Sedentaria</taxon>
        <taxon>Canalipalpata</taxon>
        <taxon>Terebellida</taxon>
        <taxon>Terebelliformia</taxon>
        <taxon>Alvinellidae</taxon>
        <taxon>Paralvinella</taxon>
    </lineage>
</organism>
<proteinExistence type="predicted"/>
<protein>
    <recommendedName>
        <fullName evidence="9">BZIP domain-containing protein</fullName>
    </recommendedName>
</protein>
<dbReference type="AlphaFoldDB" id="A0AAD9MSK5"/>
<feature type="region of interest" description="Disordered" evidence="7">
    <location>
        <begin position="358"/>
        <end position="408"/>
    </location>
</feature>
<keyword evidence="4" id="KW-0804">Transcription</keyword>
<evidence type="ECO:0000256" key="6">
    <source>
        <dbReference type="SAM" id="Coils"/>
    </source>
</evidence>
<feature type="region of interest" description="Disordered" evidence="7">
    <location>
        <begin position="153"/>
        <end position="173"/>
    </location>
</feature>
<keyword evidence="8" id="KW-0732">Signal</keyword>
<feature type="domain" description="BZIP" evidence="9">
    <location>
        <begin position="405"/>
        <end position="468"/>
    </location>
</feature>
<feature type="signal peptide" evidence="8">
    <location>
        <begin position="1"/>
        <end position="18"/>
    </location>
</feature>
<dbReference type="PANTHER" id="PTHR19304">
    <property type="entry name" value="CYCLIC-AMP RESPONSE ELEMENT BINDING PROTEIN"/>
    <property type="match status" value="1"/>
</dbReference>
<reference evidence="10" key="1">
    <citation type="journal article" date="2023" name="Mol. Biol. Evol.">
        <title>Third-Generation Sequencing Reveals the Adaptive Role of the Epigenome in Three Deep-Sea Polychaetes.</title>
        <authorList>
            <person name="Perez M."/>
            <person name="Aroh O."/>
            <person name="Sun Y."/>
            <person name="Lan Y."/>
            <person name="Juniper S.K."/>
            <person name="Young C.R."/>
            <person name="Angers B."/>
            <person name="Qian P.Y."/>
        </authorList>
    </citation>
    <scope>NUCLEOTIDE SEQUENCE</scope>
    <source>
        <strain evidence="10">P08H-3</strain>
    </source>
</reference>
<feature type="compositionally biased region" description="Basic and acidic residues" evidence="7">
    <location>
        <begin position="399"/>
        <end position="408"/>
    </location>
</feature>
<evidence type="ECO:0000256" key="5">
    <source>
        <dbReference type="ARBA" id="ARBA00023242"/>
    </source>
</evidence>
<keyword evidence="5" id="KW-0539">Nucleus</keyword>
<evidence type="ECO:0000256" key="2">
    <source>
        <dbReference type="ARBA" id="ARBA00023015"/>
    </source>
</evidence>
<evidence type="ECO:0000313" key="11">
    <source>
        <dbReference type="Proteomes" id="UP001208570"/>
    </source>
</evidence>
<gene>
    <name evidence="10" type="ORF">LSH36_935g00059</name>
</gene>
<dbReference type="PRINTS" id="PR00043">
    <property type="entry name" value="LEUZIPPRJUN"/>
</dbReference>
<feature type="region of interest" description="Disordered" evidence="7">
    <location>
        <begin position="87"/>
        <end position="140"/>
    </location>
</feature>